<evidence type="ECO:0000259" key="8">
    <source>
        <dbReference type="PROSITE" id="PS50950"/>
    </source>
</evidence>
<evidence type="ECO:0000256" key="2">
    <source>
        <dbReference type="ARBA" id="ARBA00022723"/>
    </source>
</evidence>
<dbReference type="PANTHER" id="PTHR23080:SF133">
    <property type="entry name" value="SI:CH211-262I1.5-RELATED"/>
    <property type="match status" value="1"/>
</dbReference>
<dbReference type="AlphaFoldDB" id="A0A2B4SVR2"/>
<evidence type="ECO:0000256" key="4">
    <source>
        <dbReference type="ARBA" id="ARBA00022833"/>
    </source>
</evidence>
<keyword evidence="4" id="KW-0862">Zinc</keyword>
<evidence type="ECO:0000256" key="1">
    <source>
        <dbReference type="ARBA" id="ARBA00001968"/>
    </source>
</evidence>
<accession>A0A2B4SVR2</accession>
<dbReference type="InterPro" id="IPR038441">
    <property type="entry name" value="THAP_Znf_sf"/>
</dbReference>
<dbReference type="OrthoDB" id="5985780at2759"/>
<dbReference type="Pfam" id="PF05485">
    <property type="entry name" value="THAP"/>
    <property type="match status" value="1"/>
</dbReference>
<dbReference type="PROSITE" id="PS50950">
    <property type="entry name" value="ZF_THAP"/>
    <property type="match status" value="1"/>
</dbReference>
<name>A0A2B4SVR2_STYPI</name>
<dbReference type="Pfam" id="PF13359">
    <property type="entry name" value="DDE_Tnp_4"/>
    <property type="match status" value="1"/>
</dbReference>
<keyword evidence="7" id="KW-0175">Coiled coil</keyword>
<dbReference type="GO" id="GO:0008270">
    <property type="term" value="F:zinc ion binding"/>
    <property type="evidence" value="ECO:0007669"/>
    <property type="project" value="UniProtKB-KW"/>
</dbReference>
<protein>
    <recommendedName>
        <fullName evidence="8">THAP-type domain-containing protein</fullName>
    </recommendedName>
</protein>
<organism evidence="9 10">
    <name type="scientific">Stylophora pistillata</name>
    <name type="common">Smooth cauliflower coral</name>
    <dbReference type="NCBI Taxonomy" id="50429"/>
    <lineage>
        <taxon>Eukaryota</taxon>
        <taxon>Metazoa</taxon>
        <taxon>Cnidaria</taxon>
        <taxon>Anthozoa</taxon>
        <taxon>Hexacorallia</taxon>
        <taxon>Scleractinia</taxon>
        <taxon>Astrocoeniina</taxon>
        <taxon>Pocilloporidae</taxon>
        <taxon>Stylophora</taxon>
    </lineage>
</organism>
<evidence type="ECO:0000313" key="9">
    <source>
        <dbReference type="EMBL" id="PFX33173.1"/>
    </source>
</evidence>
<dbReference type="PANTHER" id="PTHR23080">
    <property type="entry name" value="THAP DOMAIN PROTEIN"/>
    <property type="match status" value="1"/>
</dbReference>
<dbReference type="EMBL" id="LSMT01000015">
    <property type="protein sequence ID" value="PFX33173.1"/>
    <property type="molecule type" value="Genomic_DNA"/>
</dbReference>
<dbReference type="InterPro" id="IPR006612">
    <property type="entry name" value="THAP_Znf"/>
</dbReference>
<evidence type="ECO:0000256" key="5">
    <source>
        <dbReference type="ARBA" id="ARBA00023125"/>
    </source>
</evidence>
<comment type="caution">
    <text evidence="9">The sequence shown here is derived from an EMBL/GenBank/DDBJ whole genome shotgun (WGS) entry which is preliminary data.</text>
</comment>
<gene>
    <name evidence="9" type="ORF">AWC38_SpisGene1983</name>
</gene>
<keyword evidence="10" id="KW-1185">Reference proteome</keyword>
<evidence type="ECO:0000256" key="6">
    <source>
        <dbReference type="PROSITE-ProRule" id="PRU00309"/>
    </source>
</evidence>
<proteinExistence type="predicted"/>
<dbReference type="SMART" id="SM00980">
    <property type="entry name" value="THAP"/>
    <property type="match status" value="1"/>
</dbReference>
<dbReference type="InterPro" id="IPR027806">
    <property type="entry name" value="HARBI1_dom"/>
</dbReference>
<dbReference type="GO" id="GO:0003677">
    <property type="term" value="F:DNA binding"/>
    <property type="evidence" value="ECO:0007669"/>
    <property type="project" value="UniProtKB-UniRule"/>
</dbReference>
<evidence type="ECO:0000313" key="10">
    <source>
        <dbReference type="Proteomes" id="UP000225706"/>
    </source>
</evidence>
<evidence type="ECO:0000256" key="3">
    <source>
        <dbReference type="ARBA" id="ARBA00022771"/>
    </source>
</evidence>
<keyword evidence="5 6" id="KW-0238">DNA-binding</keyword>
<feature type="domain" description="THAP-type" evidence="8">
    <location>
        <begin position="1"/>
        <end position="87"/>
    </location>
</feature>
<sequence length="457" mass="52048">MVYCFAPTCGHLSEGNTLKFFAFPSATKQNDEYKRWIRLIRREDREPSKYSRVCSCHFRNGQKANGPEVFERNKHKLFTEQRGPPPKKIKNTESKVESLSQMIEFARKNEQPLVADTEENLQTTQEIILEAELDFANRELKELNQTVQYKRNKYTVSALEGDVIRMETGLPTKEVFNIVVKHALRFKDSVNYFAGWKVESINFEDQIFITLMKVRQNYTQLHLAQLFHCSVATISNIVITFTHVLHEILFDDLMTSIPSREKNKISAPSSFRQFESCRIVIDCTDIEVAAPGLMSQQNATYSSYRGMNSFKVIVGVAPNGVITYVSRLYPGSISDKAIVQQSGLLNHLTAGDMILADKGFLIQDVVPHGVCVNIPPFLNNGTFTESEVKKTKAIAKARIHVERANARLKDFKILGFIASYLRCYADILFQLCAALVNLQFPLIKEGCEDMVFEYFCA</sequence>
<dbReference type="InterPro" id="IPR027805">
    <property type="entry name" value="Transposase_HTH_dom"/>
</dbReference>
<dbReference type="Gene3D" id="6.20.210.20">
    <property type="entry name" value="THAP domain"/>
    <property type="match status" value="1"/>
</dbReference>
<dbReference type="Proteomes" id="UP000225706">
    <property type="component" value="Unassembled WGS sequence"/>
</dbReference>
<keyword evidence="2" id="KW-0479">Metal-binding</keyword>
<dbReference type="Pfam" id="PF13613">
    <property type="entry name" value="HTH_Tnp_4"/>
    <property type="match status" value="1"/>
</dbReference>
<evidence type="ECO:0000256" key="7">
    <source>
        <dbReference type="SAM" id="Coils"/>
    </source>
</evidence>
<keyword evidence="3 6" id="KW-0863">Zinc-finger</keyword>
<dbReference type="SUPFAM" id="SSF57716">
    <property type="entry name" value="Glucocorticoid receptor-like (DNA-binding domain)"/>
    <property type="match status" value="1"/>
</dbReference>
<feature type="coiled-coil region" evidence="7">
    <location>
        <begin position="89"/>
        <end position="153"/>
    </location>
</feature>
<comment type="cofactor">
    <cofactor evidence="1">
        <name>a divalent metal cation</name>
        <dbReference type="ChEBI" id="CHEBI:60240"/>
    </cofactor>
</comment>
<reference evidence="10" key="1">
    <citation type="journal article" date="2017" name="bioRxiv">
        <title>Comparative analysis of the genomes of Stylophora pistillata and Acropora digitifera provides evidence for extensive differences between species of corals.</title>
        <authorList>
            <person name="Voolstra C.R."/>
            <person name="Li Y."/>
            <person name="Liew Y.J."/>
            <person name="Baumgarten S."/>
            <person name="Zoccola D."/>
            <person name="Flot J.-F."/>
            <person name="Tambutte S."/>
            <person name="Allemand D."/>
            <person name="Aranda M."/>
        </authorList>
    </citation>
    <scope>NUCLEOTIDE SEQUENCE [LARGE SCALE GENOMIC DNA]</scope>
</reference>